<protein>
    <submittedName>
        <fullName evidence="1">Uncharacterized protein</fullName>
    </submittedName>
</protein>
<dbReference type="AlphaFoldDB" id="A0A383WAU9"/>
<keyword evidence="2" id="KW-1185">Reference proteome</keyword>
<dbReference type="PANTHER" id="PTHR31867">
    <property type="entry name" value="EXPANSIN-A15"/>
    <property type="match status" value="1"/>
</dbReference>
<dbReference type="Pfam" id="PF03330">
    <property type="entry name" value="DPBB_1"/>
    <property type="match status" value="1"/>
</dbReference>
<dbReference type="InterPro" id="IPR036908">
    <property type="entry name" value="RlpA-like_sf"/>
</dbReference>
<dbReference type="Proteomes" id="UP000256970">
    <property type="component" value="Unassembled WGS sequence"/>
</dbReference>
<dbReference type="InterPro" id="IPR009009">
    <property type="entry name" value="RlpA-like_DPBB"/>
</dbReference>
<accession>A0A383WAU9</accession>
<name>A0A383WAU9_TETOB</name>
<dbReference type="EMBL" id="FNXT01001206">
    <property type="protein sequence ID" value="SZX74134.1"/>
    <property type="molecule type" value="Genomic_DNA"/>
</dbReference>
<dbReference type="InterPro" id="IPR002963">
    <property type="entry name" value="Expansin"/>
</dbReference>
<gene>
    <name evidence="1" type="ORF">BQ4739_LOCUS14381</name>
</gene>
<proteinExistence type="predicted"/>
<dbReference type="SUPFAM" id="SSF50685">
    <property type="entry name" value="Barwin-like endoglucanases"/>
    <property type="match status" value="1"/>
</dbReference>
<dbReference type="SMART" id="SM00837">
    <property type="entry name" value="DPBB_1"/>
    <property type="match status" value="1"/>
</dbReference>
<dbReference type="InterPro" id="IPR007112">
    <property type="entry name" value="Expansin/allergen_DPBB_dom"/>
</dbReference>
<evidence type="ECO:0000313" key="2">
    <source>
        <dbReference type="Proteomes" id="UP000256970"/>
    </source>
</evidence>
<dbReference type="PROSITE" id="PS50842">
    <property type="entry name" value="EXPANSIN_EG45"/>
    <property type="match status" value="1"/>
</dbReference>
<evidence type="ECO:0000313" key="1">
    <source>
        <dbReference type="EMBL" id="SZX74134.1"/>
    </source>
</evidence>
<dbReference type="GO" id="GO:0009664">
    <property type="term" value="P:plant-type cell wall organization"/>
    <property type="evidence" value="ECO:0007669"/>
    <property type="project" value="InterPro"/>
</dbReference>
<dbReference type="STRING" id="3088.A0A383WAU9"/>
<dbReference type="Gene3D" id="2.40.40.10">
    <property type="entry name" value="RlpA-like domain"/>
    <property type="match status" value="1"/>
</dbReference>
<sequence length="217" mass="24320">MVSQGSAAATLLGSVLVLALAGCASANFGSWQTGRATFYGTDAWSIHKGSCMFGYLDYRRATGWDVVAISDIAPDYKGSCGKCKEVKCKNMNFRDGYGQYLERSSVCWDESASVVVMVTDTCPCHYPNNYHSNKRWCCGDMYHLDLSIWAFEKLSDTKWGVVATTWRDVPCWHRPQKWARVPSWKKATAGQKPPAGFRRSQDGRPAAWYDFGHRKAL</sequence>
<organism evidence="1 2">
    <name type="scientific">Tetradesmus obliquus</name>
    <name type="common">Green alga</name>
    <name type="synonym">Acutodesmus obliquus</name>
    <dbReference type="NCBI Taxonomy" id="3088"/>
    <lineage>
        <taxon>Eukaryota</taxon>
        <taxon>Viridiplantae</taxon>
        <taxon>Chlorophyta</taxon>
        <taxon>core chlorophytes</taxon>
        <taxon>Chlorophyceae</taxon>
        <taxon>CS clade</taxon>
        <taxon>Sphaeropleales</taxon>
        <taxon>Scenedesmaceae</taxon>
        <taxon>Tetradesmus</taxon>
    </lineage>
</organism>
<dbReference type="CDD" id="cd22271">
    <property type="entry name" value="DPBB_EXP_N-like"/>
    <property type="match status" value="1"/>
</dbReference>
<dbReference type="OrthoDB" id="5823761at2759"/>
<reference evidence="1 2" key="1">
    <citation type="submission" date="2016-10" db="EMBL/GenBank/DDBJ databases">
        <authorList>
            <person name="Cai Z."/>
        </authorList>
    </citation>
    <scope>NUCLEOTIDE SEQUENCE [LARGE SCALE GENOMIC DNA]</scope>
</reference>